<dbReference type="AlphaFoldDB" id="A0A0W8FVX5"/>
<evidence type="ECO:0000313" key="1">
    <source>
        <dbReference type="EMBL" id="KUG24993.1"/>
    </source>
</evidence>
<gene>
    <name evidence="1" type="ORF">ASZ90_005189</name>
</gene>
<reference evidence="1" key="1">
    <citation type="journal article" date="2015" name="Proc. Natl. Acad. Sci. U.S.A.">
        <title>Networks of energetic and metabolic interactions define dynamics in microbial communities.</title>
        <authorList>
            <person name="Embree M."/>
            <person name="Liu J.K."/>
            <person name="Al-Bassam M.M."/>
            <person name="Zengler K."/>
        </authorList>
    </citation>
    <scope>NUCLEOTIDE SEQUENCE</scope>
</reference>
<evidence type="ECO:0008006" key="2">
    <source>
        <dbReference type="Google" id="ProtNLM"/>
    </source>
</evidence>
<accession>A0A0W8FVX5</accession>
<comment type="caution">
    <text evidence="1">The sequence shown here is derived from an EMBL/GenBank/DDBJ whole genome shotgun (WGS) entry which is preliminary data.</text>
</comment>
<name>A0A0W8FVX5_9ZZZZ</name>
<dbReference type="PROSITE" id="PS51257">
    <property type="entry name" value="PROKAR_LIPOPROTEIN"/>
    <property type="match status" value="1"/>
</dbReference>
<sequence length="239" mass="25717">MKRMIIPFVSVLLFLFTGCGHTNELANYDLQSKTFHFEDGVAGGAQQVQVDFTTPLGTKKSLFQSGGFSAALDVAEAVGSVVSAVVSSETAEKLVKSVDPAQMAYYVSEGIERTLTRFYDIQSVEPQDEAPMFIVETVLTKCKLGSSDLGVSILVEATSRIIDRKTAKIVWEYEGTNIVPIRKSTGSFDRTTNTVASVIGAAQLATLSEEEIQNSVYDAAAGAGALIAEVLREDISKTR</sequence>
<dbReference type="EMBL" id="LNQE01000786">
    <property type="protein sequence ID" value="KUG24993.1"/>
    <property type="molecule type" value="Genomic_DNA"/>
</dbReference>
<organism evidence="1">
    <name type="scientific">hydrocarbon metagenome</name>
    <dbReference type="NCBI Taxonomy" id="938273"/>
    <lineage>
        <taxon>unclassified sequences</taxon>
        <taxon>metagenomes</taxon>
        <taxon>ecological metagenomes</taxon>
    </lineage>
</organism>
<proteinExistence type="predicted"/>
<protein>
    <recommendedName>
        <fullName evidence="2">Lipoprotein</fullName>
    </recommendedName>
</protein>